<evidence type="ECO:0000313" key="1">
    <source>
        <dbReference type="EMBL" id="MBD8034693.1"/>
    </source>
</evidence>
<name>A0ABR8XRW9_9BACL</name>
<reference evidence="1 2" key="1">
    <citation type="submission" date="2020-08" db="EMBL/GenBank/DDBJ databases">
        <title>A Genomic Blueprint of the Chicken Gut Microbiome.</title>
        <authorList>
            <person name="Gilroy R."/>
            <person name="Ravi A."/>
            <person name="Getino M."/>
            <person name="Pursley I."/>
            <person name="Horton D.L."/>
            <person name="Alikhan N.-F."/>
            <person name="Baker D."/>
            <person name="Gharbi K."/>
            <person name="Hall N."/>
            <person name="Watson M."/>
            <person name="Adriaenssens E.M."/>
            <person name="Foster-Nyarko E."/>
            <person name="Jarju S."/>
            <person name="Secka A."/>
            <person name="Antonio M."/>
            <person name="Oren A."/>
            <person name="Chaudhuri R."/>
            <person name="La Ragione R.M."/>
            <person name="Hildebrand F."/>
            <person name="Pallen M.J."/>
        </authorList>
    </citation>
    <scope>NUCLEOTIDE SEQUENCE [LARGE SCALE GENOMIC DNA]</scope>
    <source>
        <strain evidence="1 2">Sa1YVA6</strain>
    </source>
</reference>
<sequence length="66" mass="7669">FSRDQLLPIAATEFDKDLFVLCLPNSSNPGSVVWFAGEEIDRFENFNEYFMAMIDYNRDEVLALKD</sequence>
<gene>
    <name evidence="1" type="ORF">H9632_16625</name>
</gene>
<keyword evidence="2" id="KW-1185">Reference proteome</keyword>
<organism evidence="1 2">
    <name type="scientific">Solibacillus merdavium</name>
    <dbReference type="NCBI Taxonomy" id="2762218"/>
    <lineage>
        <taxon>Bacteria</taxon>
        <taxon>Bacillati</taxon>
        <taxon>Bacillota</taxon>
        <taxon>Bacilli</taxon>
        <taxon>Bacillales</taxon>
        <taxon>Caryophanaceae</taxon>
        <taxon>Solibacillus</taxon>
    </lineage>
</organism>
<proteinExistence type="predicted"/>
<accession>A0ABR8XRW9</accession>
<feature type="non-terminal residue" evidence="1">
    <location>
        <position position="1"/>
    </location>
</feature>
<comment type="caution">
    <text evidence="1">The sequence shown here is derived from an EMBL/GenBank/DDBJ whole genome shotgun (WGS) entry which is preliminary data.</text>
</comment>
<evidence type="ECO:0000313" key="2">
    <source>
        <dbReference type="Proteomes" id="UP000600565"/>
    </source>
</evidence>
<dbReference type="Proteomes" id="UP000600565">
    <property type="component" value="Unassembled WGS sequence"/>
</dbReference>
<protein>
    <submittedName>
        <fullName evidence="1">SMI1/KNR4 family protein</fullName>
    </submittedName>
</protein>
<dbReference type="EMBL" id="JACSPW010000020">
    <property type="protein sequence ID" value="MBD8034693.1"/>
    <property type="molecule type" value="Genomic_DNA"/>
</dbReference>